<feature type="transmembrane region" description="Helical" evidence="1">
    <location>
        <begin position="50"/>
        <end position="74"/>
    </location>
</feature>
<evidence type="ECO:0000256" key="1">
    <source>
        <dbReference type="SAM" id="Phobius"/>
    </source>
</evidence>
<feature type="transmembrane region" description="Helical" evidence="1">
    <location>
        <begin position="159"/>
        <end position="185"/>
    </location>
</feature>
<dbReference type="Proteomes" id="UP000474757">
    <property type="component" value="Unassembled WGS sequence"/>
</dbReference>
<dbReference type="EMBL" id="JAAGAB010000003">
    <property type="protein sequence ID" value="NDV02118.1"/>
    <property type="molecule type" value="Genomic_DNA"/>
</dbReference>
<reference evidence="3 4" key="1">
    <citation type="submission" date="2020-02" db="EMBL/GenBank/DDBJ databases">
        <title>Pseudoroseicyclus tamarix, sp. nov., isolated from offshore sediment of a Tamarix chinensis forest.</title>
        <authorList>
            <person name="Gai Y."/>
        </authorList>
    </citation>
    <scope>NUCLEOTIDE SEQUENCE [LARGE SCALE GENOMIC DNA]</scope>
    <source>
        <strain evidence="3 4">CLL3-39</strain>
    </source>
</reference>
<dbReference type="RefSeq" id="WP_163894760.1">
    <property type="nucleotide sequence ID" value="NZ_JAAFYS010000003.1"/>
</dbReference>
<evidence type="ECO:0000313" key="3">
    <source>
        <dbReference type="EMBL" id="NDV02118.1"/>
    </source>
</evidence>
<keyword evidence="4" id="KW-1185">Reference proteome</keyword>
<dbReference type="PANTHER" id="PTHR40547:SF1">
    <property type="entry name" value="SLL0298 PROTEIN"/>
    <property type="match status" value="1"/>
</dbReference>
<keyword evidence="1" id="KW-0472">Membrane</keyword>
<dbReference type="Pfam" id="PF09835">
    <property type="entry name" value="DUF2062"/>
    <property type="match status" value="1"/>
</dbReference>
<keyword evidence="1" id="KW-0812">Transmembrane</keyword>
<dbReference type="InterPro" id="IPR018639">
    <property type="entry name" value="DUF2062"/>
</dbReference>
<dbReference type="PANTHER" id="PTHR40547">
    <property type="entry name" value="SLL0298 PROTEIN"/>
    <property type="match status" value="1"/>
</dbReference>
<evidence type="ECO:0000259" key="2">
    <source>
        <dbReference type="Pfam" id="PF09835"/>
    </source>
</evidence>
<feature type="transmembrane region" description="Helical" evidence="1">
    <location>
        <begin position="81"/>
        <end position="103"/>
    </location>
</feature>
<proteinExistence type="predicted"/>
<feature type="domain" description="DUF2062" evidence="2">
    <location>
        <begin position="27"/>
        <end position="193"/>
    </location>
</feature>
<comment type="caution">
    <text evidence="3">The sequence shown here is derived from an EMBL/GenBank/DDBJ whole genome shotgun (WGS) entry which is preliminary data.</text>
</comment>
<accession>A0A6B2JUV6</accession>
<organism evidence="3 4">
    <name type="scientific">Pseudoroseicyclus tamaricis</name>
    <dbReference type="NCBI Taxonomy" id="2705421"/>
    <lineage>
        <taxon>Bacteria</taxon>
        <taxon>Pseudomonadati</taxon>
        <taxon>Pseudomonadota</taxon>
        <taxon>Alphaproteobacteria</taxon>
        <taxon>Rhodobacterales</taxon>
        <taxon>Paracoccaceae</taxon>
        <taxon>Pseudoroseicyclus</taxon>
    </lineage>
</organism>
<gene>
    <name evidence="3" type="ORF">GZA08_14195</name>
</gene>
<evidence type="ECO:0000313" key="4">
    <source>
        <dbReference type="Proteomes" id="UP000474757"/>
    </source>
</evidence>
<name>A0A6B2JUV6_9RHOB</name>
<dbReference type="AlphaFoldDB" id="A0A6B2JUV6"/>
<protein>
    <submittedName>
        <fullName evidence="3">DUF2062 domain-containing protein</fullName>
    </submittedName>
</protein>
<keyword evidence="1" id="KW-1133">Transmembrane helix</keyword>
<sequence>MVFKRRDRRPWYRALTETLWPRGGWRRAFEYVALRLRRLPDTPEKISRGIFAGVLASWTPFFGVHFLIAAGLALAMRGNVIAALLGTFFGNPLTYLPIAIISLQSGHFLLGSRLRPQVHESLFGKFTGAGRDLLHNIGTLFTPEQADWSRLALFWHDVFLPYLIGGIIPGLIASAVVYMLCLPVIRAYQNRRKKILKERLGQLGKAKGVR</sequence>